<feature type="compositionally biased region" description="Low complexity" evidence="6">
    <location>
        <begin position="469"/>
        <end position="478"/>
    </location>
</feature>
<dbReference type="GO" id="GO:0010739">
    <property type="term" value="P:positive regulation of protein kinase A signaling"/>
    <property type="evidence" value="ECO:0007669"/>
    <property type="project" value="InterPro"/>
</dbReference>
<dbReference type="Ensembl" id="ENSELUT00000027559.3">
    <property type="protein sequence ID" value="ENSELUP00000017795.2"/>
    <property type="gene ID" value="ENSELUG00000017427.3"/>
</dbReference>
<dbReference type="Pfam" id="PF03832">
    <property type="entry name" value="WSK"/>
    <property type="match status" value="1"/>
</dbReference>
<dbReference type="RefSeq" id="XP_010880451.2">
    <property type="nucleotide sequence ID" value="XM_010882149.3"/>
</dbReference>
<comment type="subcellular location">
    <subcellularLocation>
        <location evidence="1">Membrane</location>
        <topology evidence="1">Lipid-anchor</topology>
    </subcellularLocation>
</comment>
<evidence type="ECO:0000256" key="1">
    <source>
        <dbReference type="ARBA" id="ARBA00004635"/>
    </source>
</evidence>
<keyword evidence="9" id="KW-1185">Reference proteome</keyword>
<feature type="region of interest" description="Disordered" evidence="6">
    <location>
        <begin position="320"/>
        <end position="374"/>
    </location>
</feature>
<dbReference type="PANTHER" id="PTHR23209">
    <property type="entry name" value="A-KINASE ANCHOR PROTEIN 12"/>
    <property type="match status" value="1"/>
</dbReference>
<dbReference type="KEGG" id="els:105017490"/>
<sequence>MGAQTSAQRDEKSQEDASAEELSAEVNVISEGDSVVDSKLQQKNGQISISRLNGKRDEQTGPNDHSEDNTLAEEVDGVTVSQKEEVPETMDSAALAPQVNGEKEETETPDSNITGAEEKEIEDKPGDANEVGFKKIFKFVGFKFTLKKDKNEKTDPVQLLTVKDKEAEGETSGSEETKEEAATGEEVKSDEHKVEPEIIIVEADTSETRAEAVTPVEALSETVDGDATEEVTEDAAEEKEAEEKEAEDPALATATQAGQEANHSPFRRFFTQGIFSNLRKKASMKKPKEEEPKDKAAEEEINVGVETADAVVGEEVVNAKEEVQGEPNELGPVATPVEAKPESAPESETAEALTEEIKKEVQTDVAVETSEATITDDAKPVDEKVKDAVEVDKAPVAVTTESEVLSSQEKVKAQGSPLKKLFTGAGLKKLSTKKPKKEKKDAEAKLTESGEQVAEQVQTSTESADFQKPESGASSPEESGVHAIGVEAAQAEASQEADGEVSSSDEGKKKEGIMPWSSFKKMVTPKKRVKRPSESEDEAAGEKTKSATLSSNESAVFMEKEKEEEPEPTEEEPKTENTEKLESSTEEHKKMKMDTSVSWEALMCMGGNKKRTRKTSDSEDEETKIEEKAPPALEDQAKSGESPLCSSGEADQENTVSSPEPSTSPTTGESTWDTLKRLVIHRKKPKPEDKTDESGGEQIVSDSEIPKEESSFSLRKLIPGRRKKKQLSSDLGSGEEDSDTPAVVPLSEYYSEPTEPKDSEPEMSVETVDAVDVVPISQAQSSIEERSPSWISATAVVENLQEILQDQLSDIPEEGAATPKSADTTITEDIVEQTSEAVTCQEQEPELSVAEVTADSVAESIVEKTSDSVTCQEQEPELSVAEVTADSVAEDIVEQSSESVKCQEPELSVAEINAEMILTTHEETTPLPSEPEPESLEVLQEAVEVVSDLPSLTSGEITQVQLEAAASVPELTPEIEFAESKSKVVLMVHEQNEVTAICTGLSTKKMEEVAVENTMMPIVESLAEMSNALSIEMPLEHKADTTEVADPTEDPVFEAQVEQVKSTFLEKPPENTVEDIPEHEIATEDKEPEVEKVATVNDIRTETEIIEAQFISGNTPKVELVDPIATTVENSIPADIVEVSEALVAEFQSKEMEVEETAAVEENSAVEEVNEPATRELLTSLTDANQAAVKECEANVAVVAPAEEFAIVKETVCFVSSPSESIETQQVEVTDAAVIETLSVAVAEPTGDDQIQVQVTEVGRTEAEETKEEGAMEETGLVIAQVVIQSSLKKVSEAEAEPNAPTATTTTEDSLPVQAVAAIEEEIEHVTEEKPVITETPVIQVEAPAPDTPAEKPATPETSAKTLKMQKEVHEAVQVIETVPVTVEITESIMEEVTMEAENVIKGKVEEIKLEVELKEAVEVNVSEEKVVAEIDGKELGINEEQRNVEPEEDVLQAQVGDVVQQVQEVITEVLTSVTAVEKSEVMFVTKETTVEEAPTETTEAPAQPERSIAEVLVPQTASVVIHAAQIVEEKASEEIHLEKVVEMDSIVSTLESKEAKKDALTPETIPDALTSVPDVADVIETTMKGDSSTIQELASDNAQTVLVEPQTEAVVVNHDSQVNSMEEVVVAMAATVSSTAETVEETAASVKCAEVMAQVIEVIEEAVKEIEPISTELTAAL</sequence>
<dbReference type="GeneTree" id="ENSGT00940000169194"/>
<feature type="domain" description="A kinase-anchoring proteins AKAP-5 and AKAP-12 calmodulin (CaM)-binding" evidence="7">
    <location>
        <begin position="669"/>
        <end position="689"/>
    </location>
</feature>
<accession>A0A3P8YMG9</accession>
<dbReference type="GO" id="GO:0005737">
    <property type="term" value="C:cytoplasm"/>
    <property type="evidence" value="ECO:0007669"/>
    <property type="project" value="TreeGrafter"/>
</dbReference>
<dbReference type="GO" id="GO:0016020">
    <property type="term" value="C:membrane"/>
    <property type="evidence" value="ECO:0007669"/>
    <property type="project" value="UniProtKB-SubCell"/>
</dbReference>
<organism evidence="8 9">
    <name type="scientific">Esox lucius</name>
    <name type="common">Northern pike</name>
    <dbReference type="NCBI Taxonomy" id="8010"/>
    <lineage>
        <taxon>Eukaryota</taxon>
        <taxon>Metazoa</taxon>
        <taxon>Chordata</taxon>
        <taxon>Craniata</taxon>
        <taxon>Vertebrata</taxon>
        <taxon>Euteleostomi</taxon>
        <taxon>Actinopterygii</taxon>
        <taxon>Neopterygii</taxon>
        <taxon>Teleostei</taxon>
        <taxon>Protacanthopterygii</taxon>
        <taxon>Esociformes</taxon>
        <taxon>Esocidae</taxon>
        <taxon>Esox</taxon>
    </lineage>
</organism>
<feature type="region of interest" description="Disordered" evidence="6">
    <location>
        <begin position="1292"/>
        <end position="1311"/>
    </location>
</feature>
<dbReference type="GO" id="GO:0007165">
    <property type="term" value="P:signal transduction"/>
    <property type="evidence" value="ECO:0007669"/>
    <property type="project" value="TreeGrafter"/>
</dbReference>
<feature type="domain" description="A kinase-anchoring proteins AKAP-5 and AKAP-12 calmodulin (CaM)-binding" evidence="7">
    <location>
        <begin position="513"/>
        <end position="533"/>
    </location>
</feature>
<dbReference type="InParanoid" id="A0A3P8YMG9"/>
<reference evidence="8" key="4">
    <citation type="submission" date="2025-09" db="UniProtKB">
        <authorList>
            <consortium name="Ensembl"/>
        </authorList>
    </citation>
    <scope>IDENTIFICATION</scope>
</reference>
<evidence type="ECO:0000313" key="9">
    <source>
        <dbReference type="Proteomes" id="UP000265140"/>
    </source>
</evidence>
<dbReference type="CTD" id="567365"/>
<dbReference type="GeneID" id="105017490"/>
<feature type="compositionally biased region" description="Basic and acidic residues" evidence="6">
    <location>
        <begin position="571"/>
        <end position="593"/>
    </location>
</feature>
<feature type="compositionally biased region" description="Basic and acidic residues" evidence="6">
    <location>
        <begin position="175"/>
        <end position="196"/>
    </location>
</feature>
<feature type="compositionally biased region" description="Basic and acidic residues" evidence="6">
    <location>
        <begin position="286"/>
        <end position="298"/>
    </location>
</feature>
<dbReference type="OrthoDB" id="8931760at2759"/>
<dbReference type="GO" id="GO:0051018">
    <property type="term" value="F:protein kinase A binding"/>
    <property type="evidence" value="ECO:0007669"/>
    <property type="project" value="InterPro"/>
</dbReference>
<feature type="compositionally biased region" description="Low complexity" evidence="6">
    <location>
        <begin position="1297"/>
        <end position="1308"/>
    </location>
</feature>
<feature type="compositionally biased region" description="Acidic residues" evidence="6">
    <location>
        <begin position="223"/>
        <end position="248"/>
    </location>
</feature>
<reference evidence="9" key="1">
    <citation type="journal article" date="2014" name="PLoS ONE">
        <title>The genome and linkage map of the northern pike (Esox lucius): conserved synteny revealed between the salmonid sister group and the Neoteleostei.</title>
        <authorList>
            <person name="Rondeau E.B."/>
            <person name="Minkley D.R."/>
            <person name="Leong J.S."/>
            <person name="Messmer A.M."/>
            <person name="Jantzen J.R."/>
            <person name="von Schalburg K.R."/>
            <person name="Lemon C."/>
            <person name="Bird N.H."/>
            <person name="Koop B.F."/>
        </authorList>
    </citation>
    <scope>NUCLEOTIDE SEQUENCE</scope>
</reference>
<evidence type="ECO:0000256" key="3">
    <source>
        <dbReference type="ARBA" id="ARBA00022860"/>
    </source>
</evidence>
<feature type="compositionally biased region" description="Basic and acidic residues" evidence="6">
    <location>
        <begin position="116"/>
        <end position="127"/>
    </location>
</feature>
<evidence type="ECO:0000256" key="6">
    <source>
        <dbReference type="SAM" id="MobiDB-lite"/>
    </source>
</evidence>
<dbReference type="OMA" id="KGTERGH"/>
<dbReference type="PROSITE" id="PS51893">
    <property type="entry name" value="AKAP_CAM_BD"/>
    <property type="match status" value="2"/>
</dbReference>
<feature type="region of interest" description="Disordered" evidence="6">
    <location>
        <begin position="153"/>
        <end position="265"/>
    </location>
</feature>
<feature type="compositionally biased region" description="Low complexity" evidence="6">
    <location>
        <begin position="342"/>
        <end position="352"/>
    </location>
</feature>
<feature type="compositionally biased region" description="Polar residues" evidence="6">
    <location>
        <begin position="399"/>
        <end position="408"/>
    </location>
</feature>
<feature type="compositionally biased region" description="Basic and acidic residues" evidence="6">
    <location>
        <begin position="438"/>
        <end position="448"/>
    </location>
</feature>
<feature type="region of interest" description="Disordered" evidence="6">
    <location>
        <begin position="396"/>
        <end position="765"/>
    </location>
</feature>
<proteinExistence type="predicted"/>
<dbReference type="GO" id="GO:0090036">
    <property type="term" value="P:regulation of protein kinase C signaling"/>
    <property type="evidence" value="ECO:0007669"/>
    <property type="project" value="InterPro"/>
</dbReference>
<evidence type="ECO:0000259" key="7">
    <source>
        <dbReference type="PROSITE" id="PS51893"/>
    </source>
</evidence>
<feature type="compositionally biased region" description="Polar residues" evidence="6">
    <location>
        <begin position="39"/>
        <end position="51"/>
    </location>
</feature>
<feature type="region of interest" description="Disordered" evidence="6">
    <location>
        <begin position="1"/>
        <end position="128"/>
    </location>
</feature>
<name>A0A3P8YMG9_ESOLU</name>
<dbReference type="PANTHER" id="PTHR23209:SF4">
    <property type="entry name" value="A-KINASE ANCHOR PROTEIN 12"/>
    <property type="match status" value="1"/>
</dbReference>
<feature type="compositionally biased region" description="Low complexity" evidence="6">
    <location>
        <begin position="487"/>
        <end position="496"/>
    </location>
</feature>
<evidence type="ECO:0000256" key="5">
    <source>
        <dbReference type="ARBA" id="ARBA00023288"/>
    </source>
</evidence>
<feature type="compositionally biased region" description="Basic and acidic residues" evidence="6">
    <location>
        <begin position="54"/>
        <end position="68"/>
    </location>
</feature>
<feature type="compositionally biased region" description="Polar residues" evidence="6">
    <location>
        <begin position="253"/>
        <end position="262"/>
    </location>
</feature>
<evidence type="ECO:0000256" key="4">
    <source>
        <dbReference type="ARBA" id="ARBA00023136"/>
    </source>
</evidence>
<dbReference type="STRING" id="8010.ENSELUP00000017795"/>
<reference evidence="8" key="3">
    <citation type="submission" date="2025-08" db="UniProtKB">
        <authorList>
            <consortium name="Ensembl"/>
        </authorList>
    </citation>
    <scope>IDENTIFICATION</scope>
</reference>
<protein>
    <recommendedName>
        <fullName evidence="7">A kinase-anchoring proteins AKAP-5 and AKAP-12 calmodulin (CaM)-binding domain-containing protein</fullName>
    </recommendedName>
</protein>
<feature type="compositionally biased region" description="Polar residues" evidence="6">
    <location>
        <begin position="455"/>
        <end position="464"/>
    </location>
</feature>
<evidence type="ECO:0000313" key="8">
    <source>
        <dbReference type="Ensembl" id="ENSELUP00000017795.2"/>
    </source>
</evidence>
<dbReference type="Proteomes" id="UP000265140">
    <property type="component" value="Chromosome 18"/>
</dbReference>
<dbReference type="InterPro" id="IPR028540">
    <property type="entry name" value="AKAP12"/>
</dbReference>
<dbReference type="FunCoup" id="A0A3P8YMG9">
    <property type="interactions" value="643"/>
</dbReference>
<keyword evidence="2" id="KW-0597">Phosphoprotein</keyword>
<evidence type="ECO:0000256" key="2">
    <source>
        <dbReference type="ARBA" id="ARBA00022553"/>
    </source>
</evidence>
<feature type="compositionally biased region" description="Low complexity" evidence="6">
    <location>
        <begin position="653"/>
        <end position="671"/>
    </location>
</feature>
<keyword evidence="5" id="KW-0449">Lipoprotein</keyword>
<dbReference type="GO" id="GO:0005516">
    <property type="term" value="F:calmodulin binding"/>
    <property type="evidence" value="ECO:0007669"/>
    <property type="project" value="UniProtKB-KW"/>
</dbReference>
<keyword evidence="4" id="KW-0472">Membrane</keyword>
<dbReference type="Bgee" id="ENSELUG00000017427">
    <property type="expression patterns" value="Expressed in heart and 15 other cell types or tissues"/>
</dbReference>
<reference evidence="8" key="2">
    <citation type="submission" date="2020-02" db="EMBL/GenBank/DDBJ databases">
        <title>Esox lucius (northern pike) genome, fEsoLuc1, primary haplotype.</title>
        <authorList>
            <person name="Myers G."/>
            <person name="Karagic N."/>
            <person name="Meyer A."/>
            <person name="Pippel M."/>
            <person name="Reichard M."/>
            <person name="Winkler S."/>
            <person name="Tracey A."/>
            <person name="Sims Y."/>
            <person name="Howe K."/>
            <person name="Rhie A."/>
            <person name="Formenti G."/>
            <person name="Durbin R."/>
            <person name="Fedrigo O."/>
            <person name="Jarvis E.D."/>
        </authorList>
    </citation>
    <scope>NUCLEOTIDE SEQUENCE [LARGE SCALE GENOMIC DNA]</scope>
</reference>
<feature type="region of interest" description="Disordered" evidence="6">
    <location>
        <begin position="280"/>
        <end position="302"/>
    </location>
</feature>
<keyword evidence="3" id="KW-0112">Calmodulin-binding</keyword>
<dbReference type="InterPro" id="IPR001573">
    <property type="entry name" value="AKAP_WSK"/>
</dbReference>